<evidence type="ECO:0000256" key="1">
    <source>
        <dbReference type="ARBA" id="ARBA00010641"/>
    </source>
</evidence>
<evidence type="ECO:0000259" key="6">
    <source>
        <dbReference type="Pfam" id="PF08281"/>
    </source>
</evidence>
<dbReference type="NCBIfam" id="TIGR02937">
    <property type="entry name" value="sigma70-ECF"/>
    <property type="match status" value="1"/>
</dbReference>
<dbReference type="Gene3D" id="1.10.10.10">
    <property type="entry name" value="Winged helix-like DNA-binding domain superfamily/Winged helix DNA-binding domain"/>
    <property type="match status" value="1"/>
</dbReference>
<evidence type="ECO:0000313" key="8">
    <source>
        <dbReference type="Proteomes" id="UP000293347"/>
    </source>
</evidence>
<evidence type="ECO:0000256" key="3">
    <source>
        <dbReference type="ARBA" id="ARBA00023082"/>
    </source>
</evidence>
<dbReference type="GO" id="GO:0016987">
    <property type="term" value="F:sigma factor activity"/>
    <property type="evidence" value="ECO:0007669"/>
    <property type="project" value="UniProtKB-KW"/>
</dbReference>
<dbReference type="InterPro" id="IPR013325">
    <property type="entry name" value="RNA_pol_sigma_r2"/>
</dbReference>
<dbReference type="InterPro" id="IPR013249">
    <property type="entry name" value="RNA_pol_sigma70_r4_t2"/>
</dbReference>
<dbReference type="InterPro" id="IPR036388">
    <property type="entry name" value="WH-like_DNA-bd_sf"/>
</dbReference>
<feature type="domain" description="RNA polymerase sigma-70 region 2" evidence="5">
    <location>
        <begin position="40"/>
        <end position="103"/>
    </location>
</feature>
<evidence type="ECO:0000259" key="5">
    <source>
        <dbReference type="Pfam" id="PF04542"/>
    </source>
</evidence>
<dbReference type="PANTHER" id="PTHR43133">
    <property type="entry name" value="RNA POLYMERASE ECF-TYPE SIGMA FACTO"/>
    <property type="match status" value="1"/>
</dbReference>
<comment type="caution">
    <text evidence="7">The sequence shown here is derived from an EMBL/GenBank/DDBJ whole genome shotgun (WGS) entry which is preliminary data.</text>
</comment>
<dbReference type="GO" id="GO:0003677">
    <property type="term" value="F:DNA binding"/>
    <property type="evidence" value="ECO:0007669"/>
    <property type="project" value="InterPro"/>
</dbReference>
<dbReference type="EMBL" id="SJSL01000002">
    <property type="protein sequence ID" value="TCD01129.1"/>
    <property type="molecule type" value="Genomic_DNA"/>
</dbReference>
<evidence type="ECO:0000256" key="2">
    <source>
        <dbReference type="ARBA" id="ARBA00023015"/>
    </source>
</evidence>
<evidence type="ECO:0000313" key="7">
    <source>
        <dbReference type="EMBL" id="TCD01129.1"/>
    </source>
</evidence>
<dbReference type="AlphaFoldDB" id="A0A4R0NLS0"/>
<dbReference type="SUPFAM" id="SSF88946">
    <property type="entry name" value="Sigma2 domain of RNA polymerase sigma factors"/>
    <property type="match status" value="1"/>
</dbReference>
<reference evidence="7 8" key="1">
    <citation type="submission" date="2019-02" db="EMBL/GenBank/DDBJ databases">
        <title>Pedobacter sp. RP-1-14 sp. nov., isolated from Arctic soil.</title>
        <authorList>
            <person name="Dahal R.H."/>
        </authorList>
    </citation>
    <scope>NUCLEOTIDE SEQUENCE [LARGE SCALE GENOMIC DNA]</scope>
    <source>
        <strain evidence="7 8">RP-1-14</strain>
    </source>
</reference>
<sequence length="202" mass="23993">MVYLHVMTSFAFDIMSLHAVSETTEKKLDHWDLIQFESIYQRWNILLQRYANYYLKDEEASQSIVNDLFVHLWFNKKEPDNLKGYLFKAVKNASLNFLTRQKRIPIEYMDESDLTLVSDLSDIEPTEIYESDKLLFLQKVIEMLPERRQLVFKLFRIEGFSYAEIAELMQISVRTVEDHLAKSMQFIHSKAKHLVDENLTEA</sequence>
<name>A0A4R0NLS0_9SPHI</name>
<dbReference type="InterPro" id="IPR014284">
    <property type="entry name" value="RNA_pol_sigma-70_dom"/>
</dbReference>
<dbReference type="InterPro" id="IPR013324">
    <property type="entry name" value="RNA_pol_sigma_r3/r4-like"/>
</dbReference>
<dbReference type="InterPro" id="IPR007627">
    <property type="entry name" value="RNA_pol_sigma70_r2"/>
</dbReference>
<dbReference type="Gene3D" id="1.10.1740.10">
    <property type="match status" value="1"/>
</dbReference>
<comment type="similarity">
    <text evidence="1">Belongs to the sigma-70 factor family. ECF subfamily.</text>
</comment>
<organism evidence="7 8">
    <name type="scientific">Pedobacter psychroterrae</name>
    <dbReference type="NCBI Taxonomy" id="2530453"/>
    <lineage>
        <taxon>Bacteria</taxon>
        <taxon>Pseudomonadati</taxon>
        <taxon>Bacteroidota</taxon>
        <taxon>Sphingobacteriia</taxon>
        <taxon>Sphingobacteriales</taxon>
        <taxon>Sphingobacteriaceae</taxon>
        <taxon>Pedobacter</taxon>
    </lineage>
</organism>
<dbReference type="PANTHER" id="PTHR43133:SF46">
    <property type="entry name" value="RNA POLYMERASE SIGMA-70 FACTOR ECF SUBFAMILY"/>
    <property type="match status" value="1"/>
</dbReference>
<dbReference type="OrthoDB" id="759001at2"/>
<accession>A0A4R0NLS0</accession>
<proteinExistence type="inferred from homology"/>
<keyword evidence="4" id="KW-0804">Transcription</keyword>
<protein>
    <submittedName>
        <fullName evidence="7">Sigma-70 family RNA polymerase sigma factor</fullName>
    </submittedName>
</protein>
<gene>
    <name evidence="7" type="ORF">EZ437_10195</name>
</gene>
<dbReference type="Proteomes" id="UP000293347">
    <property type="component" value="Unassembled WGS sequence"/>
</dbReference>
<evidence type="ECO:0000256" key="4">
    <source>
        <dbReference type="ARBA" id="ARBA00023163"/>
    </source>
</evidence>
<dbReference type="Pfam" id="PF08281">
    <property type="entry name" value="Sigma70_r4_2"/>
    <property type="match status" value="1"/>
</dbReference>
<dbReference type="GO" id="GO:0006352">
    <property type="term" value="P:DNA-templated transcription initiation"/>
    <property type="evidence" value="ECO:0007669"/>
    <property type="project" value="InterPro"/>
</dbReference>
<dbReference type="SUPFAM" id="SSF88659">
    <property type="entry name" value="Sigma3 and sigma4 domains of RNA polymerase sigma factors"/>
    <property type="match status" value="1"/>
</dbReference>
<feature type="domain" description="RNA polymerase sigma factor 70 region 4 type 2" evidence="6">
    <location>
        <begin position="137"/>
        <end position="185"/>
    </location>
</feature>
<keyword evidence="3" id="KW-0731">Sigma factor</keyword>
<keyword evidence="2" id="KW-0805">Transcription regulation</keyword>
<dbReference type="InterPro" id="IPR039425">
    <property type="entry name" value="RNA_pol_sigma-70-like"/>
</dbReference>
<dbReference type="Pfam" id="PF04542">
    <property type="entry name" value="Sigma70_r2"/>
    <property type="match status" value="1"/>
</dbReference>
<keyword evidence="8" id="KW-1185">Reference proteome</keyword>